<keyword evidence="3" id="KW-1185">Reference proteome</keyword>
<dbReference type="Proteomes" id="UP000215914">
    <property type="component" value="Chromosome 8"/>
</dbReference>
<organism evidence="2 3">
    <name type="scientific">Helianthus annuus</name>
    <name type="common">Common sunflower</name>
    <dbReference type="NCBI Taxonomy" id="4232"/>
    <lineage>
        <taxon>Eukaryota</taxon>
        <taxon>Viridiplantae</taxon>
        <taxon>Streptophyta</taxon>
        <taxon>Embryophyta</taxon>
        <taxon>Tracheophyta</taxon>
        <taxon>Spermatophyta</taxon>
        <taxon>Magnoliopsida</taxon>
        <taxon>eudicotyledons</taxon>
        <taxon>Gunneridae</taxon>
        <taxon>Pentapetalae</taxon>
        <taxon>asterids</taxon>
        <taxon>campanulids</taxon>
        <taxon>Asterales</taxon>
        <taxon>Asteraceae</taxon>
        <taxon>Asteroideae</taxon>
        <taxon>Heliantheae alliance</taxon>
        <taxon>Heliantheae</taxon>
        <taxon>Helianthus</taxon>
    </lineage>
</organism>
<sequence length="185" mass="21086">MNHSRIVSMIGSFQKDVPYNIGCFTSCGLGLHNACCISDGKAVTAEDQDGWIKEKWDFFWDRCKELRLDPYFCVDDVGENNSEPIIRMKSATNPTEMGGNIAVTMTRSPSLSTWVPTSVCSRLIDVYDQCISLLEEFSKDPEPIDLIYVFCSTSLYRHLNCRRHHDGFTLLCVLLPLSTKWHTFE</sequence>
<reference evidence="1" key="3">
    <citation type="submission" date="2020-06" db="EMBL/GenBank/DDBJ databases">
        <title>Helianthus annuus Genome sequencing and assembly Release 2.</title>
        <authorList>
            <person name="Gouzy J."/>
            <person name="Langlade N."/>
            <person name="Munos S."/>
        </authorList>
    </citation>
    <scope>NUCLEOTIDE SEQUENCE</scope>
    <source>
        <tissue evidence="1">Leaves</tissue>
    </source>
</reference>
<evidence type="ECO:0000313" key="3">
    <source>
        <dbReference type="Proteomes" id="UP000215914"/>
    </source>
</evidence>
<evidence type="ECO:0000313" key="2">
    <source>
        <dbReference type="EMBL" id="OTG19482.1"/>
    </source>
</evidence>
<dbReference type="AlphaFoldDB" id="A0A251U9M5"/>
<name>A0A251U9M5_HELAN</name>
<reference evidence="2" key="2">
    <citation type="submission" date="2017-02" db="EMBL/GenBank/DDBJ databases">
        <title>Sunflower complete genome.</title>
        <authorList>
            <person name="Langlade N."/>
            <person name="Munos S."/>
        </authorList>
    </citation>
    <scope>NUCLEOTIDE SEQUENCE [LARGE SCALE GENOMIC DNA]</scope>
    <source>
        <tissue evidence="2">Leaves</tissue>
    </source>
</reference>
<proteinExistence type="predicted"/>
<dbReference type="EMBL" id="CM007897">
    <property type="protein sequence ID" value="OTG19482.1"/>
    <property type="molecule type" value="Genomic_DNA"/>
</dbReference>
<protein>
    <submittedName>
        <fullName evidence="2">Uncharacterized protein</fullName>
    </submittedName>
</protein>
<reference evidence="1 3" key="1">
    <citation type="journal article" date="2017" name="Nature">
        <title>The sunflower genome provides insights into oil metabolism, flowering and Asterid evolution.</title>
        <authorList>
            <person name="Badouin H."/>
            <person name="Gouzy J."/>
            <person name="Grassa C.J."/>
            <person name="Murat F."/>
            <person name="Staton S.E."/>
            <person name="Cottret L."/>
            <person name="Lelandais-Briere C."/>
            <person name="Owens G.L."/>
            <person name="Carrere S."/>
            <person name="Mayjonade B."/>
            <person name="Legrand L."/>
            <person name="Gill N."/>
            <person name="Kane N.C."/>
            <person name="Bowers J.E."/>
            <person name="Hubner S."/>
            <person name="Bellec A."/>
            <person name="Berard A."/>
            <person name="Berges H."/>
            <person name="Blanchet N."/>
            <person name="Boniface M.C."/>
            <person name="Brunel D."/>
            <person name="Catrice O."/>
            <person name="Chaidir N."/>
            <person name="Claudel C."/>
            <person name="Donnadieu C."/>
            <person name="Faraut T."/>
            <person name="Fievet G."/>
            <person name="Helmstetter N."/>
            <person name="King M."/>
            <person name="Knapp S.J."/>
            <person name="Lai Z."/>
            <person name="Le Paslier M.C."/>
            <person name="Lippi Y."/>
            <person name="Lorenzon L."/>
            <person name="Mandel J.R."/>
            <person name="Marage G."/>
            <person name="Marchand G."/>
            <person name="Marquand E."/>
            <person name="Bret-Mestries E."/>
            <person name="Morien E."/>
            <person name="Nambeesan S."/>
            <person name="Nguyen T."/>
            <person name="Pegot-Espagnet P."/>
            <person name="Pouilly N."/>
            <person name="Raftis F."/>
            <person name="Sallet E."/>
            <person name="Schiex T."/>
            <person name="Thomas J."/>
            <person name="Vandecasteele C."/>
            <person name="Vares D."/>
            <person name="Vear F."/>
            <person name="Vautrin S."/>
            <person name="Crespi M."/>
            <person name="Mangin B."/>
            <person name="Burke J.M."/>
            <person name="Salse J."/>
            <person name="Munos S."/>
            <person name="Vincourt P."/>
            <person name="Rieseberg L.H."/>
            <person name="Langlade N.B."/>
        </authorList>
    </citation>
    <scope>NUCLEOTIDE SEQUENCE [LARGE SCALE GENOMIC DNA]</scope>
    <source>
        <strain evidence="3">cv. SF193</strain>
        <tissue evidence="1">Leaves</tissue>
    </source>
</reference>
<dbReference type="InParanoid" id="A0A251U9M5"/>
<gene>
    <name evidence="2" type="ORF">HannXRQ_Chr08g0234591</name>
    <name evidence="1" type="ORF">HanXRQr2_Chr08g0352651</name>
</gene>
<dbReference type="EMBL" id="MNCJ02000323">
    <property type="protein sequence ID" value="KAF5796535.1"/>
    <property type="molecule type" value="Genomic_DNA"/>
</dbReference>
<evidence type="ECO:0000313" key="1">
    <source>
        <dbReference type="EMBL" id="KAF5796535.1"/>
    </source>
</evidence>
<accession>A0A251U9M5</accession>
<dbReference type="Gramene" id="mRNA:HanXRQr2_Chr08g0352651">
    <property type="protein sequence ID" value="mRNA:HanXRQr2_Chr08g0352651"/>
    <property type="gene ID" value="HanXRQr2_Chr08g0352651"/>
</dbReference>